<accession>A0A8J4LQL3</accession>
<feature type="region of interest" description="Disordered" evidence="1">
    <location>
        <begin position="111"/>
        <end position="163"/>
    </location>
</feature>
<comment type="caution">
    <text evidence="2">The sequence shown here is derived from an EMBL/GenBank/DDBJ whole genome shotgun (WGS) entry which is preliminary data.</text>
</comment>
<feature type="compositionally biased region" description="Polar residues" evidence="1">
    <location>
        <begin position="289"/>
        <end position="298"/>
    </location>
</feature>
<sequence>MPAAHSEGEHTPAADIILLRGRTRQRARAKERALRRHSSVSRVREARHFFELDLGGGEQFRSVEPSDAAELLEMFFPHYAGEALSRLLSRTGGDLTAAFAELAAMERQAFPALPPSPSPLAPAKMLTPAGPPDRADATAVDAGQQPEASEVTSDPPAKDAADESITASAVITTAGPGAAAVPSVGRHAADVAAASASPSRPKLNFASLLRNSHSGPPPYGGWGGCSTSSVAACNGGRGGIKGPRGMVPASAAASASASAAVPWVSTVRRSLRSTWRSGRRPPCWPGRVTSASKRSYCS</sequence>
<evidence type="ECO:0000256" key="1">
    <source>
        <dbReference type="SAM" id="MobiDB-lite"/>
    </source>
</evidence>
<reference evidence="2" key="1">
    <citation type="journal article" date="2021" name="Proc. Natl. Acad. Sci. U.S.A.">
        <title>Three genomes in the algal genus Volvox reveal the fate of a haploid sex-determining region after a transition to homothallism.</title>
        <authorList>
            <person name="Yamamoto K."/>
            <person name="Hamaji T."/>
            <person name="Kawai-Toyooka H."/>
            <person name="Matsuzaki R."/>
            <person name="Takahashi F."/>
            <person name="Nishimura Y."/>
            <person name="Kawachi M."/>
            <person name="Noguchi H."/>
            <person name="Minakuchi Y."/>
            <person name="Umen J.G."/>
            <person name="Toyoda A."/>
            <person name="Nozaki H."/>
        </authorList>
    </citation>
    <scope>NUCLEOTIDE SEQUENCE</scope>
    <source>
        <strain evidence="2">NIES-3785</strain>
    </source>
</reference>
<name>A0A8J4LQL3_9CHLO</name>
<evidence type="ECO:0000313" key="2">
    <source>
        <dbReference type="EMBL" id="GIM06204.1"/>
    </source>
</evidence>
<evidence type="ECO:0000313" key="3">
    <source>
        <dbReference type="Proteomes" id="UP000722791"/>
    </source>
</evidence>
<protein>
    <recommendedName>
        <fullName evidence="4">CUE domain-containing protein</fullName>
    </recommendedName>
</protein>
<feature type="region of interest" description="Disordered" evidence="1">
    <location>
        <begin position="275"/>
        <end position="298"/>
    </location>
</feature>
<dbReference type="AlphaFoldDB" id="A0A8J4LQL3"/>
<proteinExistence type="predicted"/>
<evidence type="ECO:0008006" key="4">
    <source>
        <dbReference type="Google" id="ProtNLM"/>
    </source>
</evidence>
<dbReference type="EMBL" id="BNCQ01000020">
    <property type="protein sequence ID" value="GIM06204.1"/>
    <property type="molecule type" value="Genomic_DNA"/>
</dbReference>
<organism evidence="2 3">
    <name type="scientific">Volvox reticuliferus</name>
    <dbReference type="NCBI Taxonomy" id="1737510"/>
    <lineage>
        <taxon>Eukaryota</taxon>
        <taxon>Viridiplantae</taxon>
        <taxon>Chlorophyta</taxon>
        <taxon>core chlorophytes</taxon>
        <taxon>Chlorophyceae</taxon>
        <taxon>CS clade</taxon>
        <taxon>Chlamydomonadales</taxon>
        <taxon>Volvocaceae</taxon>
        <taxon>Volvox</taxon>
    </lineage>
</organism>
<gene>
    <name evidence="2" type="ORF">Vretimale_10476</name>
</gene>
<dbReference type="Proteomes" id="UP000722791">
    <property type="component" value="Unassembled WGS sequence"/>
</dbReference>